<dbReference type="Proteomes" id="UP000239549">
    <property type="component" value="Unassembled WGS sequence"/>
</dbReference>
<accession>A0A2L2XFX3</accession>
<evidence type="ECO:0000313" key="2">
    <source>
        <dbReference type="Proteomes" id="UP000239549"/>
    </source>
</evidence>
<dbReference type="EMBL" id="BFAV01000045">
    <property type="protein sequence ID" value="GBF32771.1"/>
    <property type="molecule type" value="Genomic_DNA"/>
</dbReference>
<reference evidence="2" key="1">
    <citation type="submission" date="2018-02" db="EMBL/GenBank/DDBJ databases">
        <title>Genome sequence of Desulfocucumis palustris strain NAW-5.</title>
        <authorList>
            <person name="Watanabe M."/>
            <person name="Kojima H."/>
            <person name="Fukui M."/>
        </authorList>
    </citation>
    <scope>NUCLEOTIDE SEQUENCE [LARGE SCALE GENOMIC DNA]</scope>
    <source>
        <strain evidence="2">NAW-5</strain>
    </source>
</reference>
<evidence type="ECO:0000313" key="1">
    <source>
        <dbReference type="EMBL" id="GBF32771.1"/>
    </source>
</evidence>
<protein>
    <submittedName>
        <fullName evidence="1">Uncharacterized protein</fullName>
    </submittedName>
</protein>
<proteinExistence type="predicted"/>
<name>A0A2L2XFX3_9FIRM</name>
<sequence length="38" mass="4085">MPSRATAGVTAMINANNVKMQKNILLTNNFTSPGHLVE</sequence>
<keyword evidence="2" id="KW-1185">Reference proteome</keyword>
<dbReference type="AlphaFoldDB" id="A0A2L2XFX3"/>
<comment type="caution">
    <text evidence="1">The sequence shown here is derived from an EMBL/GenBank/DDBJ whole genome shotgun (WGS) entry which is preliminary data.</text>
</comment>
<gene>
    <name evidence="1" type="ORF">DCCM_0967</name>
</gene>
<organism evidence="1 2">
    <name type="scientific">Desulfocucumis palustris</name>
    <dbReference type="NCBI Taxonomy" id="1898651"/>
    <lineage>
        <taxon>Bacteria</taxon>
        <taxon>Bacillati</taxon>
        <taxon>Bacillota</taxon>
        <taxon>Clostridia</taxon>
        <taxon>Eubacteriales</taxon>
        <taxon>Desulfocucumaceae</taxon>
        <taxon>Desulfocucumis</taxon>
    </lineage>
</organism>